<evidence type="ECO:0000259" key="5">
    <source>
        <dbReference type="Pfam" id="PF12706"/>
    </source>
</evidence>
<keyword evidence="2" id="KW-0899">Viral immunoevasion</keyword>
<dbReference type="InterPro" id="IPR036866">
    <property type="entry name" value="RibonucZ/Hydroxyglut_hydro"/>
</dbReference>
<evidence type="ECO:0000256" key="4">
    <source>
        <dbReference type="ARBA" id="ARBA00034308"/>
    </source>
</evidence>
<comment type="function">
    <text evidence="3">Counteracts the host Pycsar antiviral defense system. Phosphodiesterase that enables metal-dependent hydrolysis of host cyclic nucleotide Pycsar defense signals such as cCMP and cUMP.</text>
</comment>
<comment type="similarity">
    <text evidence="4">Belongs to the anti-Pycsar protein Apyc1 family.</text>
</comment>
<name>A0A8S5VEP8_9CAUD</name>
<protein>
    <submittedName>
        <fullName evidence="6">RNaseZ</fullName>
    </submittedName>
</protein>
<reference evidence="6" key="1">
    <citation type="journal article" date="2021" name="Proc. Natl. Acad. Sci. U.S.A.">
        <title>A Catalog of Tens of Thousands of Viruses from Human Metagenomes Reveals Hidden Associations with Chronic Diseases.</title>
        <authorList>
            <person name="Tisza M.J."/>
            <person name="Buck C.B."/>
        </authorList>
    </citation>
    <scope>NUCLEOTIDE SEQUENCE</scope>
    <source>
        <strain evidence="6">Ctbxa26</strain>
    </source>
</reference>
<accession>A0A8S5VEP8</accession>
<evidence type="ECO:0000256" key="3">
    <source>
        <dbReference type="ARBA" id="ARBA00034293"/>
    </source>
</evidence>
<dbReference type="Pfam" id="PF12706">
    <property type="entry name" value="Lactamase_B_2"/>
    <property type="match status" value="1"/>
</dbReference>
<evidence type="ECO:0000256" key="1">
    <source>
        <dbReference type="ARBA" id="ARBA00022632"/>
    </source>
</evidence>
<feature type="domain" description="Metallo-beta-lactamase" evidence="5">
    <location>
        <begin position="21"/>
        <end position="192"/>
    </location>
</feature>
<dbReference type="InterPro" id="IPR001279">
    <property type="entry name" value="Metallo-B-lactamas"/>
</dbReference>
<organism evidence="6">
    <name type="scientific">Siphoviridae sp. ctbxa26</name>
    <dbReference type="NCBI Taxonomy" id="2825568"/>
    <lineage>
        <taxon>Viruses</taxon>
        <taxon>Duplodnaviria</taxon>
        <taxon>Heunggongvirae</taxon>
        <taxon>Uroviricota</taxon>
        <taxon>Caudoviricetes</taxon>
    </lineage>
</organism>
<dbReference type="Gene3D" id="3.60.15.10">
    <property type="entry name" value="Ribonuclease Z/Hydroxyacylglutathione hydrolase-like"/>
    <property type="match status" value="1"/>
</dbReference>
<dbReference type="SUPFAM" id="SSF56281">
    <property type="entry name" value="Metallo-hydrolase/oxidoreductase"/>
    <property type="match status" value="1"/>
</dbReference>
<evidence type="ECO:0000256" key="2">
    <source>
        <dbReference type="ARBA" id="ARBA00023280"/>
    </source>
</evidence>
<evidence type="ECO:0000313" key="6">
    <source>
        <dbReference type="EMBL" id="DAG05249.1"/>
    </source>
</evidence>
<dbReference type="GO" id="GO:0052170">
    <property type="term" value="P:symbiont-mediated suppression of host innate immune response"/>
    <property type="evidence" value="ECO:0007669"/>
    <property type="project" value="UniProtKB-KW"/>
</dbReference>
<keyword evidence="1" id="KW-1090">Inhibition of host innate immune response by virus</keyword>
<dbReference type="EMBL" id="BK016254">
    <property type="protein sequence ID" value="DAG05249.1"/>
    <property type="molecule type" value="Genomic_DNA"/>
</dbReference>
<keyword evidence="1" id="KW-0945">Host-virus interaction</keyword>
<proteinExistence type="inferred from homology"/>
<sequence>MNYNIISTGSKGNAVVVNNHILIDCGVPFKALKDVYKDLQIVLLTHIHTDHFKQKTLKRLAEERPTLRFGCCEWLINDIVEAGIPKQQIDVLEIGKIYDYKAFKVSPIKLYHNVPNCGYRIFANGEKAIYATDTEHLQGITAKDYDLYMIEANYTDEDLQERINTKLEAGEYCYELNVASRHLSHEQASEWLMANMGEKSDYVFLHAHKERGSNGTYRQDN</sequence>